<evidence type="ECO:0000313" key="4">
    <source>
        <dbReference type="Proteomes" id="UP000317638"/>
    </source>
</evidence>
<accession>A0A553K109</accession>
<evidence type="ECO:0000256" key="1">
    <source>
        <dbReference type="SAM" id="MobiDB-lite"/>
    </source>
</evidence>
<organism evidence="3 4">
    <name type="scientific">Tessaracoccus rhinocerotis</name>
    <dbReference type="NCBI Taxonomy" id="1689449"/>
    <lineage>
        <taxon>Bacteria</taxon>
        <taxon>Bacillati</taxon>
        <taxon>Actinomycetota</taxon>
        <taxon>Actinomycetes</taxon>
        <taxon>Propionibacteriales</taxon>
        <taxon>Propionibacteriaceae</taxon>
        <taxon>Tessaracoccus</taxon>
    </lineage>
</organism>
<protein>
    <recommendedName>
        <fullName evidence="5">DUF624 domain-containing protein</fullName>
    </recommendedName>
</protein>
<dbReference type="AlphaFoldDB" id="A0A553K109"/>
<dbReference type="Proteomes" id="UP000317638">
    <property type="component" value="Unassembled WGS sequence"/>
</dbReference>
<dbReference type="OrthoDB" id="3683589at2"/>
<keyword evidence="2" id="KW-0812">Transmembrane</keyword>
<reference evidence="3 4" key="1">
    <citation type="submission" date="2019-07" db="EMBL/GenBank/DDBJ databases">
        <authorList>
            <person name="Zhou L.-Y."/>
        </authorList>
    </citation>
    <scope>NUCLEOTIDE SEQUENCE [LARGE SCALE GENOMIC DNA]</scope>
    <source>
        <strain evidence="3 4">YIM 101269</strain>
    </source>
</reference>
<keyword evidence="4" id="KW-1185">Reference proteome</keyword>
<evidence type="ECO:0000313" key="3">
    <source>
        <dbReference type="EMBL" id="TRY18390.1"/>
    </source>
</evidence>
<feature type="transmembrane region" description="Helical" evidence="2">
    <location>
        <begin position="189"/>
        <end position="205"/>
    </location>
</feature>
<feature type="transmembrane region" description="Helical" evidence="2">
    <location>
        <begin position="42"/>
        <end position="65"/>
    </location>
</feature>
<name>A0A553K109_9ACTN</name>
<feature type="transmembrane region" description="Helical" evidence="2">
    <location>
        <begin position="125"/>
        <end position="144"/>
    </location>
</feature>
<feature type="region of interest" description="Disordered" evidence="1">
    <location>
        <begin position="1"/>
        <end position="22"/>
    </location>
</feature>
<keyword evidence="2" id="KW-1133">Transmembrane helix</keyword>
<proteinExistence type="predicted"/>
<feature type="transmembrane region" description="Helical" evidence="2">
    <location>
        <begin position="86"/>
        <end position="105"/>
    </location>
</feature>
<evidence type="ECO:0008006" key="5">
    <source>
        <dbReference type="Google" id="ProtNLM"/>
    </source>
</evidence>
<sequence length="212" mass="21660">MRAARRAQDSGSGPASEGWDPGANPGARGAFALFGEVLVTGVLVSLVGLLVVTLPVGLAAGVRHLRRFVAAEDASMRLFWEDVRRAALPGTGVGIGAVLLGLLLLLDIDLARSGFLPGGALVEVIGWVGLAALAVALLAAAGRWTPERGWLSALRQLPGLVRDDVAGAAYLLATAGFVVVLTWALTPLVVPALGCAALAVVAVPGRPRRAAR</sequence>
<evidence type="ECO:0000256" key="2">
    <source>
        <dbReference type="SAM" id="Phobius"/>
    </source>
</evidence>
<dbReference type="EMBL" id="VKKG01000003">
    <property type="protein sequence ID" value="TRY18390.1"/>
    <property type="molecule type" value="Genomic_DNA"/>
</dbReference>
<gene>
    <name evidence="3" type="ORF">FOJ82_09475</name>
</gene>
<comment type="caution">
    <text evidence="3">The sequence shown here is derived from an EMBL/GenBank/DDBJ whole genome shotgun (WGS) entry which is preliminary data.</text>
</comment>
<keyword evidence="2" id="KW-0472">Membrane</keyword>